<dbReference type="AlphaFoldDB" id="A0A7H1B6T7"/>
<evidence type="ECO:0008006" key="3">
    <source>
        <dbReference type="Google" id="ProtNLM"/>
    </source>
</evidence>
<organism evidence="1 2">
    <name type="scientific">Streptomyces xanthii</name>
    <dbReference type="NCBI Taxonomy" id="2768069"/>
    <lineage>
        <taxon>Bacteria</taxon>
        <taxon>Bacillati</taxon>
        <taxon>Actinomycetota</taxon>
        <taxon>Actinomycetes</taxon>
        <taxon>Kitasatosporales</taxon>
        <taxon>Streptomycetaceae</taxon>
        <taxon>Streptomyces</taxon>
    </lineage>
</organism>
<evidence type="ECO:0000313" key="1">
    <source>
        <dbReference type="EMBL" id="QNS04442.1"/>
    </source>
</evidence>
<evidence type="ECO:0000313" key="2">
    <source>
        <dbReference type="Proteomes" id="UP000516428"/>
    </source>
</evidence>
<proteinExistence type="predicted"/>
<protein>
    <recommendedName>
        <fullName evidence="3">DUF4034 domain-containing protein</fullName>
    </recommendedName>
</protein>
<reference evidence="1 2" key="1">
    <citation type="submission" date="2020-09" db="EMBL/GenBank/DDBJ databases">
        <title>A novel species.</title>
        <authorList>
            <person name="Gao J."/>
        </authorList>
    </citation>
    <scope>NUCLEOTIDE SEQUENCE [LARGE SCALE GENOMIC DNA]</scope>
    <source>
        <strain evidence="1 2">CRXT-Y-14</strain>
    </source>
</reference>
<keyword evidence="2" id="KW-1185">Reference proteome</keyword>
<accession>A0A7H1B6T7</accession>
<dbReference type="KEGG" id="sxn:IAG42_12980"/>
<dbReference type="EMBL" id="CP061281">
    <property type="protein sequence ID" value="QNS04442.1"/>
    <property type="molecule type" value="Genomic_DNA"/>
</dbReference>
<name>A0A7H1B6T7_9ACTN</name>
<sequence length="369" mass="40498">MDRLFLIVGAIAAVVFVIRWITIQRNHDRGVGRIPDAEITAAATALGLIPVAEIDAESAMAPDPTAEAVKAAIKDGSWEEGARYLAAAGRDWQERDRRSSMLADEAVKDDGWLLAWRTARPGDADAALVHARSLVYLAWEIRGSKLARNTTREQFEGFHRVLGQAREAFAAAQADAGDDPCPYIAELPLAMGLGYANERFEALWAEVEKRDPHHLAAHRAALQYWCAKWQGSHELAEEFGRAAAAKGEPGQLLSAVVLDAYFEYEIAHGDLAPGTYYSRPEIVAATDAALADIAAAHAADPHDRRVPPVRHLVGSFLYWQNRYAEALEQFRAADGYAGTPPWSYHADPAREYVKVRDYCAAQVRRAATG</sequence>
<dbReference type="RefSeq" id="WP_188337178.1">
    <property type="nucleotide sequence ID" value="NZ_CP061281.1"/>
</dbReference>
<dbReference type="Proteomes" id="UP000516428">
    <property type="component" value="Chromosome"/>
</dbReference>
<gene>
    <name evidence="1" type="ORF">IAG42_12980</name>
</gene>